<organism evidence="6 7">
    <name type="scientific">Lentzea waywayandensis</name>
    <dbReference type="NCBI Taxonomy" id="84724"/>
    <lineage>
        <taxon>Bacteria</taxon>
        <taxon>Bacillati</taxon>
        <taxon>Actinomycetota</taxon>
        <taxon>Actinomycetes</taxon>
        <taxon>Pseudonocardiales</taxon>
        <taxon>Pseudonocardiaceae</taxon>
        <taxon>Lentzea</taxon>
    </lineage>
</organism>
<dbReference type="STRING" id="84724.SAMN04488564_102357"/>
<keyword evidence="4" id="KW-0804">Transcription</keyword>
<dbReference type="GO" id="GO:0006352">
    <property type="term" value="P:DNA-templated transcription initiation"/>
    <property type="evidence" value="ECO:0007669"/>
    <property type="project" value="InterPro"/>
</dbReference>
<dbReference type="InterPro" id="IPR007627">
    <property type="entry name" value="RNA_pol_sigma70_r2"/>
</dbReference>
<protein>
    <submittedName>
        <fullName evidence="6">Sigma-70 region 2</fullName>
    </submittedName>
</protein>
<gene>
    <name evidence="6" type="ORF">SAMN04488564_102357</name>
</gene>
<keyword evidence="3" id="KW-0238">DNA-binding</keyword>
<dbReference type="Proteomes" id="UP000198583">
    <property type="component" value="Unassembled WGS sequence"/>
</dbReference>
<evidence type="ECO:0000256" key="3">
    <source>
        <dbReference type="ARBA" id="ARBA00023125"/>
    </source>
</evidence>
<dbReference type="EMBL" id="FOYL01000002">
    <property type="protein sequence ID" value="SFR03612.1"/>
    <property type="molecule type" value="Genomic_DNA"/>
</dbReference>
<dbReference type="Pfam" id="PF04542">
    <property type="entry name" value="Sigma70_r2"/>
    <property type="match status" value="1"/>
</dbReference>
<dbReference type="PANTHER" id="PTHR43133">
    <property type="entry name" value="RNA POLYMERASE ECF-TYPE SIGMA FACTO"/>
    <property type="match status" value="1"/>
</dbReference>
<keyword evidence="2" id="KW-0731">Sigma factor</keyword>
<dbReference type="SUPFAM" id="SSF88946">
    <property type="entry name" value="Sigma2 domain of RNA polymerase sigma factors"/>
    <property type="match status" value="1"/>
</dbReference>
<reference evidence="7" key="1">
    <citation type="submission" date="2016-10" db="EMBL/GenBank/DDBJ databases">
        <authorList>
            <person name="Varghese N."/>
            <person name="Submissions S."/>
        </authorList>
    </citation>
    <scope>NUCLEOTIDE SEQUENCE [LARGE SCALE GENOMIC DNA]</scope>
    <source>
        <strain evidence="7">DSM 44232</strain>
    </source>
</reference>
<evidence type="ECO:0000256" key="1">
    <source>
        <dbReference type="ARBA" id="ARBA00023015"/>
    </source>
</evidence>
<evidence type="ECO:0000256" key="4">
    <source>
        <dbReference type="ARBA" id="ARBA00023163"/>
    </source>
</evidence>
<feature type="domain" description="RNA polymerase sigma-70 region 2" evidence="5">
    <location>
        <begin position="23"/>
        <end position="87"/>
    </location>
</feature>
<dbReference type="Gene3D" id="1.10.1740.10">
    <property type="match status" value="1"/>
</dbReference>
<dbReference type="PANTHER" id="PTHR43133:SF8">
    <property type="entry name" value="RNA POLYMERASE SIGMA FACTOR HI_1459-RELATED"/>
    <property type="match status" value="1"/>
</dbReference>
<dbReference type="AlphaFoldDB" id="A0A1I6DE81"/>
<dbReference type="InterPro" id="IPR013325">
    <property type="entry name" value="RNA_pol_sigma_r2"/>
</dbReference>
<evidence type="ECO:0000256" key="2">
    <source>
        <dbReference type="ARBA" id="ARBA00023082"/>
    </source>
</evidence>
<dbReference type="GO" id="GO:0016987">
    <property type="term" value="F:sigma factor activity"/>
    <property type="evidence" value="ECO:0007669"/>
    <property type="project" value="UniProtKB-KW"/>
</dbReference>
<accession>A0A1I6DE81</accession>
<dbReference type="GO" id="GO:0003677">
    <property type="term" value="F:DNA binding"/>
    <property type="evidence" value="ECO:0007669"/>
    <property type="project" value="UniProtKB-KW"/>
</dbReference>
<evidence type="ECO:0000313" key="6">
    <source>
        <dbReference type="EMBL" id="SFR03612.1"/>
    </source>
</evidence>
<evidence type="ECO:0000259" key="5">
    <source>
        <dbReference type="Pfam" id="PF04542"/>
    </source>
</evidence>
<evidence type="ECO:0000313" key="7">
    <source>
        <dbReference type="Proteomes" id="UP000198583"/>
    </source>
</evidence>
<keyword evidence="1" id="KW-0805">Transcription regulation</keyword>
<name>A0A1I6DE81_9PSEU</name>
<keyword evidence="7" id="KW-1185">Reference proteome</keyword>
<dbReference type="RefSeq" id="WP_245821744.1">
    <property type="nucleotide sequence ID" value="NZ_FOYL01000002.1"/>
</dbReference>
<dbReference type="InterPro" id="IPR039425">
    <property type="entry name" value="RNA_pol_sigma-70-like"/>
</dbReference>
<proteinExistence type="predicted"/>
<sequence length="125" mass="14222">MSSDAELIDRSLRGDTSAFVEVISRHETAMGNYLARRVGRQAAEDVLGDVWAAAYESRATYDRSYPEARPWLYGVALNRLRRHWRSEPAVEPALDLSRLASDWDLWPAVDVRADTQRCCAVRWPG</sequence>